<dbReference type="SUPFAM" id="SSF48452">
    <property type="entry name" value="TPR-like"/>
    <property type="match status" value="1"/>
</dbReference>
<evidence type="ECO:0000313" key="3">
    <source>
        <dbReference type="EMBL" id="MCX2980974.1"/>
    </source>
</evidence>
<dbReference type="SMART" id="SM00028">
    <property type="entry name" value="TPR"/>
    <property type="match status" value="2"/>
</dbReference>
<dbReference type="EMBL" id="SHNN01000002">
    <property type="protein sequence ID" value="MCX2980974.1"/>
    <property type="molecule type" value="Genomic_DNA"/>
</dbReference>
<organism evidence="3 4">
    <name type="scientific">Candidatus Litorirhabdus singularis</name>
    <dbReference type="NCBI Taxonomy" id="2518993"/>
    <lineage>
        <taxon>Bacteria</taxon>
        <taxon>Pseudomonadati</taxon>
        <taxon>Pseudomonadota</taxon>
        <taxon>Gammaproteobacteria</taxon>
        <taxon>Cellvibrionales</taxon>
        <taxon>Halieaceae</taxon>
        <taxon>Candidatus Litorirhabdus</taxon>
    </lineage>
</organism>
<dbReference type="Pfam" id="PF13469">
    <property type="entry name" value="Sulfotransfer_3"/>
    <property type="match status" value="1"/>
</dbReference>
<feature type="repeat" description="TPR" evidence="2">
    <location>
        <begin position="125"/>
        <end position="158"/>
    </location>
</feature>
<dbReference type="SUPFAM" id="SSF52540">
    <property type="entry name" value="P-loop containing nucleoside triphosphate hydrolases"/>
    <property type="match status" value="1"/>
</dbReference>
<name>A0ABT3TG08_9GAMM</name>
<dbReference type="Gene3D" id="1.25.40.10">
    <property type="entry name" value="Tetratricopeptide repeat domain"/>
    <property type="match status" value="1"/>
</dbReference>
<sequence length="511" mass="57183">MKSEQLKLTLPVGNPPSQQTMSYQQLFDLARSEANAARYAAAAYYIEALATAAPQDFDAQLFAADIMLLNRELSKAAEYARKATDLKYDAERALVMQSRIAMAGNDGATTIAFLQALLELNPGNHRYHCEMGDAYLALGDSTQALACYNQALNCNKREARSALQMARLPGPGLSKPRVRQLEFLLDSAQLNQADQIYAHFALANTYDKKGDIEKQFKHLTRGNQLADLHHVYSSDEHWSTINATRKFFTQDRIRQLNYPNAEQRRIIFVIGMPRSGSTLIEQILCAHPQVASAGENPHMHHAVSNFCWEHGDQLPFPAALESADFSKMPEIAANYLGAISDLDSSPVIIDKTLGNYLYPGLIAAIFPHAKFIHSARHPVATCYGCYKVLFGSGLVPFSYRLDHLAAHYRGTQEIIEFWNVELPGKVYTQHYETLVADQKAQTRALLEFCELPWNDDCLEFHKGDRAVSSASNFQVKQKLYSSAVSEWEKFTDYLGPILAMAEELENEENGG</sequence>
<dbReference type="PANTHER" id="PTHR12788">
    <property type="entry name" value="PROTEIN-TYROSINE SULFOTRANSFERASE 2"/>
    <property type="match status" value="1"/>
</dbReference>
<gene>
    <name evidence="3" type="ORF">EYC98_08870</name>
</gene>
<evidence type="ECO:0000313" key="4">
    <source>
        <dbReference type="Proteomes" id="UP001143362"/>
    </source>
</evidence>
<dbReference type="InterPro" id="IPR011990">
    <property type="entry name" value="TPR-like_helical_dom_sf"/>
</dbReference>
<dbReference type="PANTHER" id="PTHR12788:SF10">
    <property type="entry name" value="PROTEIN-TYROSINE SULFOTRANSFERASE"/>
    <property type="match status" value="1"/>
</dbReference>
<dbReference type="Gene3D" id="3.40.50.300">
    <property type="entry name" value="P-loop containing nucleotide triphosphate hydrolases"/>
    <property type="match status" value="1"/>
</dbReference>
<comment type="caution">
    <text evidence="3">The sequence shown here is derived from an EMBL/GenBank/DDBJ whole genome shotgun (WGS) entry which is preliminary data.</text>
</comment>
<accession>A0ABT3TG08</accession>
<proteinExistence type="predicted"/>
<protein>
    <submittedName>
        <fullName evidence="3">Sulfotransferase family protein</fullName>
    </submittedName>
</protein>
<reference evidence="3" key="1">
    <citation type="submission" date="2019-02" db="EMBL/GenBank/DDBJ databases">
        <authorList>
            <person name="Li S.-H."/>
        </authorList>
    </citation>
    <scope>NUCLEOTIDE SEQUENCE</scope>
    <source>
        <strain evidence="3">IMCC14734</strain>
    </source>
</reference>
<dbReference type="InterPro" id="IPR019734">
    <property type="entry name" value="TPR_rpt"/>
</dbReference>
<dbReference type="Proteomes" id="UP001143362">
    <property type="component" value="Unassembled WGS sequence"/>
</dbReference>
<dbReference type="InterPro" id="IPR026634">
    <property type="entry name" value="TPST-like"/>
</dbReference>
<keyword evidence="2" id="KW-0802">TPR repeat</keyword>
<evidence type="ECO:0000256" key="2">
    <source>
        <dbReference type="PROSITE-ProRule" id="PRU00339"/>
    </source>
</evidence>
<dbReference type="RefSeq" id="WP_279244989.1">
    <property type="nucleotide sequence ID" value="NZ_SHNN01000002.1"/>
</dbReference>
<evidence type="ECO:0000256" key="1">
    <source>
        <dbReference type="ARBA" id="ARBA00022679"/>
    </source>
</evidence>
<keyword evidence="1" id="KW-0808">Transferase</keyword>
<dbReference type="InterPro" id="IPR027417">
    <property type="entry name" value="P-loop_NTPase"/>
</dbReference>
<dbReference type="PROSITE" id="PS50005">
    <property type="entry name" value="TPR"/>
    <property type="match status" value="1"/>
</dbReference>
<keyword evidence="4" id="KW-1185">Reference proteome</keyword>